<dbReference type="RefSeq" id="WP_260643943.1">
    <property type="nucleotide sequence ID" value="NZ_CP104003.1"/>
</dbReference>
<proteinExistence type="predicted"/>
<feature type="compositionally biased region" description="Acidic residues" evidence="1">
    <location>
        <begin position="66"/>
        <end position="83"/>
    </location>
</feature>
<reference evidence="2" key="1">
    <citation type="submission" date="2022-09" db="EMBL/GenBank/DDBJ databases">
        <title>Diverse halophilic archaea isolated from saline environments.</title>
        <authorList>
            <person name="Cui H.-L."/>
        </authorList>
    </citation>
    <scope>NUCLEOTIDE SEQUENCE</scope>
    <source>
        <strain evidence="2">ZS-35-S2</strain>
    </source>
</reference>
<dbReference type="Proteomes" id="UP001057580">
    <property type="component" value="Chromosome"/>
</dbReference>
<feature type="region of interest" description="Disordered" evidence="1">
    <location>
        <begin position="66"/>
        <end position="103"/>
    </location>
</feature>
<evidence type="ECO:0000313" key="3">
    <source>
        <dbReference type="Proteomes" id="UP001057580"/>
    </source>
</evidence>
<dbReference type="GeneID" id="74942984"/>
<dbReference type="AlphaFoldDB" id="A0A9E7R825"/>
<accession>A0A9E7R825</accession>
<organism evidence="2 3">
    <name type="scientific">Salinirubellus salinus</name>
    <dbReference type="NCBI Taxonomy" id="1364945"/>
    <lineage>
        <taxon>Archaea</taxon>
        <taxon>Methanobacteriati</taxon>
        <taxon>Methanobacteriota</taxon>
        <taxon>Stenosarchaea group</taxon>
        <taxon>Halobacteria</taxon>
        <taxon>Halobacteriales</taxon>
        <taxon>Natronomonadaceae</taxon>
        <taxon>Salinirubellus</taxon>
    </lineage>
</organism>
<gene>
    <name evidence="2" type="ORF">N0B31_11140</name>
</gene>
<evidence type="ECO:0000313" key="2">
    <source>
        <dbReference type="EMBL" id="UWM56829.1"/>
    </source>
</evidence>
<sequence>MSRNNTKHVQTELKEDEYERFLEFAREHGLSLKEASHEALIEWVERQQRADPNDRAFTVLDELDADALPESAETDAREEDDLTGEWHGSEESFTLADDPPGQS</sequence>
<dbReference type="KEGG" id="ssai:N0B31_11140"/>
<protein>
    <submittedName>
        <fullName evidence="2">Uncharacterized protein</fullName>
    </submittedName>
</protein>
<dbReference type="EMBL" id="CP104003">
    <property type="protein sequence ID" value="UWM56829.1"/>
    <property type="molecule type" value="Genomic_DNA"/>
</dbReference>
<name>A0A9E7R825_9EURY</name>
<keyword evidence="3" id="KW-1185">Reference proteome</keyword>
<evidence type="ECO:0000256" key="1">
    <source>
        <dbReference type="SAM" id="MobiDB-lite"/>
    </source>
</evidence>